<dbReference type="Proteomes" id="UP000031036">
    <property type="component" value="Unassembled WGS sequence"/>
</dbReference>
<evidence type="ECO:0000313" key="3">
    <source>
        <dbReference type="Proteomes" id="UP000031036"/>
    </source>
</evidence>
<feature type="transmembrane region" description="Helical" evidence="1">
    <location>
        <begin position="108"/>
        <end position="133"/>
    </location>
</feature>
<sequence>METKEHAYRRSLDNYESTSGERLSIEVVIDVHYSSMMISMMDSFDGIEGPSIEECLVAMLSRKDPTKCRGAERTGVRFNDRTDTEESVLLVGEIPNRRERQKLAMRKTVLASIAVFIVVLSLCCVLFSIGYLLQTFLLFGSASNSAHATRKMSIEESIDSILRRHHFTRIYNINDTFELSFLWAANKHISKSKKIKEALHRVIAFT</sequence>
<evidence type="ECO:0000313" key="2">
    <source>
        <dbReference type="EMBL" id="KHN71595.1"/>
    </source>
</evidence>
<evidence type="ECO:0000256" key="1">
    <source>
        <dbReference type="SAM" id="Phobius"/>
    </source>
</evidence>
<comment type="caution">
    <text evidence="2">The sequence shown here is derived from an EMBL/GenBank/DDBJ whole genome shotgun (WGS) entry which is preliminary data.</text>
</comment>
<dbReference type="EMBL" id="JPKZ01021715">
    <property type="protein sequence ID" value="KHN71595.1"/>
    <property type="molecule type" value="Genomic_DNA"/>
</dbReference>
<keyword evidence="1" id="KW-0812">Transmembrane</keyword>
<keyword evidence="1" id="KW-0472">Membrane</keyword>
<dbReference type="AlphaFoldDB" id="A0A0B2URQ5"/>
<protein>
    <submittedName>
        <fullName evidence="2">Uncharacterized protein</fullName>
    </submittedName>
</protein>
<name>A0A0B2URQ5_TOXCA</name>
<proteinExistence type="predicted"/>
<keyword evidence="3" id="KW-1185">Reference proteome</keyword>
<keyword evidence="1" id="KW-1133">Transmembrane helix</keyword>
<accession>A0A0B2URQ5</accession>
<gene>
    <name evidence="2" type="ORF">Tcan_03773</name>
</gene>
<reference evidence="2 3" key="1">
    <citation type="submission" date="2014-11" db="EMBL/GenBank/DDBJ databases">
        <title>Genetic blueprint of the zoonotic pathogen Toxocara canis.</title>
        <authorList>
            <person name="Zhu X.-Q."/>
            <person name="Korhonen P.K."/>
            <person name="Cai H."/>
            <person name="Young N.D."/>
            <person name="Nejsum P."/>
            <person name="von Samson-Himmelstjerna G."/>
            <person name="Boag P.R."/>
            <person name="Tan P."/>
            <person name="Li Q."/>
            <person name="Min J."/>
            <person name="Yang Y."/>
            <person name="Wang X."/>
            <person name="Fang X."/>
            <person name="Hall R.S."/>
            <person name="Hofmann A."/>
            <person name="Sternberg P.W."/>
            <person name="Jex A.R."/>
            <person name="Gasser R.B."/>
        </authorList>
    </citation>
    <scope>NUCLEOTIDE SEQUENCE [LARGE SCALE GENOMIC DNA]</scope>
    <source>
        <strain evidence="2">PN_DK_2014</strain>
    </source>
</reference>
<organism evidence="2 3">
    <name type="scientific">Toxocara canis</name>
    <name type="common">Canine roundworm</name>
    <dbReference type="NCBI Taxonomy" id="6265"/>
    <lineage>
        <taxon>Eukaryota</taxon>
        <taxon>Metazoa</taxon>
        <taxon>Ecdysozoa</taxon>
        <taxon>Nematoda</taxon>
        <taxon>Chromadorea</taxon>
        <taxon>Rhabditida</taxon>
        <taxon>Spirurina</taxon>
        <taxon>Ascaridomorpha</taxon>
        <taxon>Ascaridoidea</taxon>
        <taxon>Toxocaridae</taxon>
        <taxon>Toxocara</taxon>
    </lineage>
</organism>